<evidence type="ECO:0000313" key="10">
    <source>
        <dbReference type="Proteomes" id="UP000484381"/>
    </source>
</evidence>
<evidence type="ECO:0000313" key="9">
    <source>
        <dbReference type="EMBL" id="MPW19569.1"/>
    </source>
</evidence>
<feature type="domain" description="Acyl-CoA oxidase/dehydrogenase middle" evidence="7">
    <location>
        <begin position="120"/>
        <end position="213"/>
    </location>
</feature>
<feature type="domain" description="Acyl-CoA dehydrogenase/oxidase C-terminal" evidence="6">
    <location>
        <begin position="231"/>
        <end position="358"/>
    </location>
</feature>
<dbReference type="Gene3D" id="1.20.140.10">
    <property type="entry name" value="Butyryl-CoA Dehydrogenase, subunit A, domain 3"/>
    <property type="match status" value="1"/>
</dbReference>
<dbReference type="CDD" id="cd00567">
    <property type="entry name" value="ACAD"/>
    <property type="match status" value="1"/>
</dbReference>
<dbReference type="InterPro" id="IPR013786">
    <property type="entry name" value="AcylCoA_DH/ox_N"/>
</dbReference>
<dbReference type="RefSeq" id="WP_152761725.1">
    <property type="nucleotide sequence ID" value="NZ_WHNP01000021.1"/>
</dbReference>
<organism evidence="9 10">
    <name type="scientific">Paraburkholderia franconis</name>
    <dbReference type="NCBI Taxonomy" id="2654983"/>
    <lineage>
        <taxon>Bacteria</taxon>
        <taxon>Pseudomonadati</taxon>
        <taxon>Pseudomonadota</taxon>
        <taxon>Betaproteobacteria</taxon>
        <taxon>Burkholderiales</taxon>
        <taxon>Burkholderiaceae</taxon>
        <taxon>Paraburkholderia</taxon>
    </lineage>
</organism>
<evidence type="ECO:0000259" key="6">
    <source>
        <dbReference type="Pfam" id="PF00441"/>
    </source>
</evidence>
<dbReference type="InterPro" id="IPR036250">
    <property type="entry name" value="AcylCo_DH-like_C"/>
</dbReference>
<dbReference type="SUPFAM" id="SSF47203">
    <property type="entry name" value="Acyl-CoA dehydrogenase C-terminal domain-like"/>
    <property type="match status" value="1"/>
</dbReference>
<dbReference type="SUPFAM" id="SSF56645">
    <property type="entry name" value="Acyl-CoA dehydrogenase NM domain-like"/>
    <property type="match status" value="1"/>
</dbReference>
<gene>
    <name evidence="9" type="ORF">GCT13_22340</name>
</gene>
<dbReference type="InterPro" id="IPR009075">
    <property type="entry name" value="AcylCo_DH/oxidase_C"/>
</dbReference>
<dbReference type="Gene3D" id="1.10.540.10">
    <property type="entry name" value="Acyl-CoA dehydrogenase/oxidase, N-terminal domain"/>
    <property type="match status" value="1"/>
</dbReference>
<dbReference type="InterPro" id="IPR006091">
    <property type="entry name" value="Acyl-CoA_Oxase/DH_mid-dom"/>
</dbReference>
<dbReference type="Pfam" id="PF02771">
    <property type="entry name" value="Acyl-CoA_dh_N"/>
    <property type="match status" value="1"/>
</dbReference>
<dbReference type="PANTHER" id="PTHR43884:SF20">
    <property type="entry name" value="ACYL-COA DEHYDROGENASE FADE28"/>
    <property type="match status" value="1"/>
</dbReference>
<dbReference type="InterPro" id="IPR037069">
    <property type="entry name" value="AcylCoA_DH/ox_N_sf"/>
</dbReference>
<evidence type="ECO:0000256" key="4">
    <source>
        <dbReference type="ARBA" id="ARBA00022827"/>
    </source>
</evidence>
<dbReference type="Gene3D" id="2.40.110.10">
    <property type="entry name" value="Butyryl-CoA Dehydrogenase, subunit A, domain 2"/>
    <property type="match status" value="1"/>
</dbReference>
<feature type="domain" description="Acyl-CoA dehydrogenase/oxidase N-terminal" evidence="8">
    <location>
        <begin position="6"/>
        <end position="116"/>
    </location>
</feature>
<evidence type="ECO:0000256" key="5">
    <source>
        <dbReference type="ARBA" id="ARBA00023002"/>
    </source>
</evidence>
<comment type="similarity">
    <text evidence="2">Belongs to the acyl-CoA dehydrogenase family.</text>
</comment>
<dbReference type="GO" id="GO:0050660">
    <property type="term" value="F:flavin adenine dinucleotide binding"/>
    <property type="evidence" value="ECO:0007669"/>
    <property type="project" value="InterPro"/>
</dbReference>
<comment type="caution">
    <text evidence="9">The sequence shown here is derived from an EMBL/GenBank/DDBJ whole genome shotgun (WGS) entry which is preliminary data.</text>
</comment>
<accession>A0A7X1NCQ7</accession>
<dbReference type="Pfam" id="PF02770">
    <property type="entry name" value="Acyl-CoA_dh_M"/>
    <property type="match status" value="1"/>
</dbReference>
<dbReference type="PANTHER" id="PTHR43884">
    <property type="entry name" value="ACYL-COA DEHYDROGENASE"/>
    <property type="match status" value="1"/>
</dbReference>
<sequence length="381" mass="40045">MDFSITEDHVALQDAVRRFCDGEYPAHQRGNAEDPALAARRRQALAELGVTGLVIDTEQGGSGCGAVETMLVAQQLGRALGGAGWLASGLPAAALIGAAGSEQQRAQWLEAAATGKKVLALAIGEADARYDITRLAVRAKETGDGWRIDGTKTLVFDGAIADAFVVAVRTSGERGDAHGLSLFLVDAKAEGIALRSFATIDARKAAHVSFTNVAVSKADLIGDVGAAHALIEAALDRANAALCAESVGALEALLELTTEHLKTRTQFGAPLAKFQALQHRIADMLIALEQARSMACAAAMAVDANDAARRSRFVSAVKAFIGDTCKSAGECAIQLHGAMGMTEECRAGHYAKRMFAINMTYGDASWHLNRFTAQRLAREAA</sequence>
<keyword evidence="4" id="KW-0274">FAD</keyword>
<name>A0A7X1NCQ7_9BURK</name>
<keyword evidence="3" id="KW-0285">Flavoprotein</keyword>
<dbReference type="Proteomes" id="UP000484381">
    <property type="component" value="Unassembled WGS sequence"/>
</dbReference>
<keyword evidence="10" id="KW-1185">Reference proteome</keyword>
<dbReference type="InterPro" id="IPR046373">
    <property type="entry name" value="Acyl-CoA_Oxase/DH_mid-dom_sf"/>
</dbReference>
<dbReference type="Pfam" id="PF00441">
    <property type="entry name" value="Acyl-CoA_dh_1"/>
    <property type="match status" value="1"/>
</dbReference>
<comment type="cofactor">
    <cofactor evidence="1">
        <name>FAD</name>
        <dbReference type="ChEBI" id="CHEBI:57692"/>
    </cofactor>
</comment>
<proteinExistence type="inferred from homology"/>
<evidence type="ECO:0000259" key="8">
    <source>
        <dbReference type="Pfam" id="PF02771"/>
    </source>
</evidence>
<keyword evidence="5" id="KW-0560">Oxidoreductase</keyword>
<reference evidence="9 10" key="1">
    <citation type="submission" date="2019-10" db="EMBL/GenBank/DDBJ databases">
        <title>Paraburkholderia sp. isolated from nodules of Mimosa pudica from Brazilian Atlantic Forest soils.</title>
        <authorList>
            <person name="Paulitsch F."/>
            <person name="Hungria M."/>
            <person name="Dall'Agnol R."/>
        </authorList>
    </citation>
    <scope>NUCLEOTIDE SEQUENCE [LARGE SCALE GENOMIC DNA]</scope>
    <source>
        <strain evidence="9 10">CNPSo 3157</strain>
    </source>
</reference>
<dbReference type="AlphaFoldDB" id="A0A7X1NCQ7"/>
<dbReference type="GO" id="GO:0003995">
    <property type="term" value="F:acyl-CoA dehydrogenase activity"/>
    <property type="evidence" value="ECO:0007669"/>
    <property type="project" value="TreeGrafter"/>
</dbReference>
<dbReference type="InterPro" id="IPR009100">
    <property type="entry name" value="AcylCoA_DH/oxidase_NM_dom_sf"/>
</dbReference>
<protein>
    <submittedName>
        <fullName evidence="9">Acyl-CoA dehydrogenase</fullName>
    </submittedName>
</protein>
<evidence type="ECO:0000256" key="2">
    <source>
        <dbReference type="ARBA" id="ARBA00009347"/>
    </source>
</evidence>
<evidence type="ECO:0000256" key="3">
    <source>
        <dbReference type="ARBA" id="ARBA00022630"/>
    </source>
</evidence>
<evidence type="ECO:0000256" key="1">
    <source>
        <dbReference type="ARBA" id="ARBA00001974"/>
    </source>
</evidence>
<dbReference type="EMBL" id="WHNP01000021">
    <property type="protein sequence ID" value="MPW19569.1"/>
    <property type="molecule type" value="Genomic_DNA"/>
</dbReference>
<evidence type="ECO:0000259" key="7">
    <source>
        <dbReference type="Pfam" id="PF02770"/>
    </source>
</evidence>